<evidence type="ECO:0000313" key="3">
    <source>
        <dbReference type="Proteomes" id="UP001164459"/>
    </source>
</evidence>
<reference evidence="2" key="1">
    <citation type="submission" date="2022-11" db="EMBL/GenBank/DDBJ databases">
        <title>Minimal conservation of predation-associated metabolite biosynthetic gene clusters underscores biosynthetic potential of Myxococcota including descriptions for ten novel species: Archangium lansinium sp. nov., Myxococcus landrumus sp. nov., Nannocystis bai.</title>
        <authorList>
            <person name="Ahearne A."/>
            <person name="Stevens C."/>
            <person name="Dowd S."/>
        </authorList>
    </citation>
    <scope>NUCLEOTIDE SEQUENCE</scope>
    <source>
        <strain evidence="2">Fl3</strain>
    </source>
</reference>
<protein>
    <submittedName>
        <fullName evidence="2">Uncharacterized protein</fullName>
    </submittedName>
</protein>
<dbReference type="EMBL" id="CP114040">
    <property type="protein sequence ID" value="WAS90826.1"/>
    <property type="molecule type" value="Genomic_DNA"/>
</dbReference>
<gene>
    <name evidence="2" type="ORF">O0S08_31950</name>
</gene>
<keyword evidence="1" id="KW-0732">Signal</keyword>
<proteinExistence type="predicted"/>
<dbReference type="RefSeq" id="WP_269033153.1">
    <property type="nucleotide sequence ID" value="NZ_CP114040.1"/>
</dbReference>
<dbReference type="Proteomes" id="UP001164459">
    <property type="component" value="Chromosome"/>
</dbReference>
<evidence type="ECO:0000256" key="1">
    <source>
        <dbReference type="SAM" id="SignalP"/>
    </source>
</evidence>
<feature type="signal peptide" evidence="1">
    <location>
        <begin position="1"/>
        <end position="21"/>
    </location>
</feature>
<evidence type="ECO:0000313" key="2">
    <source>
        <dbReference type="EMBL" id="WAS90826.1"/>
    </source>
</evidence>
<accession>A0ABY7GV56</accession>
<sequence>MHALALAPFVVLLACAVTYPAGWPEAAKPSQVVTPTRGVMYGAAPLSWDLPDGTHIRVDVEAASVISGLGAYVAEFRFAAAYVDDPEPGIACATEPAGPGVPRTRFGCWSRADPTALHLWLAPGGDCPARHVGAARTLVRPECWQGELLAHGRRLQLRHGFLRSTKAPVGYITWVDEHEQALLAADIVRELRIDLFDGTAEVTPELRRSLVLLTVALTWWEHASSPD</sequence>
<keyword evidence="3" id="KW-1185">Reference proteome</keyword>
<name>A0ABY7GV56_9BACT</name>
<feature type="chain" id="PRO_5046251050" evidence="1">
    <location>
        <begin position="22"/>
        <end position="227"/>
    </location>
</feature>
<organism evidence="2 3">
    <name type="scientific">Nannocystis punicea</name>
    <dbReference type="NCBI Taxonomy" id="2995304"/>
    <lineage>
        <taxon>Bacteria</taxon>
        <taxon>Pseudomonadati</taxon>
        <taxon>Myxococcota</taxon>
        <taxon>Polyangia</taxon>
        <taxon>Nannocystales</taxon>
        <taxon>Nannocystaceae</taxon>
        <taxon>Nannocystis</taxon>
    </lineage>
</organism>